<proteinExistence type="predicted"/>
<reference evidence="2 3" key="1">
    <citation type="submission" date="2017-02" db="EMBL/GenBank/DDBJ databases">
        <authorList>
            <person name="Peterson S.W."/>
        </authorList>
    </citation>
    <scope>NUCLEOTIDE SEQUENCE [LARGE SCALE GENOMIC DNA]</scope>
    <source>
        <strain evidence="2 3">B Ar 00.02</strain>
    </source>
</reference>
<keyword evidence="3" id="KW-1185">Reference proteome</keyword>
<feature type="region of interest" description="Disordered" evidence="1">
    <location>
        <begin position="43"/>
        <end position="74"/>
    </location>
</feature>
<organism evidence="2 3">
    <name type="scientific">Arthrobacter rhombi</name>
    <dbReference type="NCBI Taxonomy" id="71253"/>
    <lineage>
        <taxon>Bacteria</taxon>
        <taxon>Bacillati</taxon>
        <taxon>Actinomycetota</taxon>
        <taxon>Actinomycetes</taxon>
        <taxon>Micrococcales</taxon>
        <taxon>Micrococcaceae</taxon>
        <taxon>Arthrobacter</taxon>
    </lineage>
</organism>
<protein>
    <submittedName>
        <fullName evidence="2">RHS-family protein</fullName>
    </submittedName>
</protein>
<evidence type="ECO:0000313" key="3">
    <source>
        <dbReference type="Proteomes" id="UP000195913"/>
    </source>
</evidence>
<dbReference type="InterPro" id="IPR031325">
    <property type="entry name" value="RHS_repeat"/>
</dbReference>
<gene>
    <name evidence="2" type="ORF">FM101_12555</name>
</gene>
<accession>A0A1R4GR25</accession>
<dbReference type="Proteomes" id="UP000195913">
    <property type="component" value="Unassembled WGS sequence"/>
</dbReference>
<dbReference type="NCBIfam" id="TIGR01643">
    <property type="entry name" value="YD_repeat_2x"/>
    <property type="match status" value="1"/>
</dbReference>
<dbReference type="RefSeq" id="WP_087000129.1">
    <property type="nucleotide sequence ID" value="NZ_FUHW01000040.1"/>
</dbReference>
<dbReference type="AlphaFoldDB" id="A0A1R4GR25"/>
<name>A0A1R4GR25_9MICC</name>
<dbReference type="Pfam" id="PF05593">
    <property type="entry name" value="RHS_repeat"/>
    <property type="match status" value="1"/>
</dbReference>
<dbReference type="Gene3D" id="2.180.10.10">
    <property type="entry name" value="RHS repeat-associated core"/>
    <property type="match status" value="1"/>
</dbReference>
<evidence type="ECO:0000313" key="2">
    <source>
        <dbReference type="EMBL" id="SJM70564.1"/>
    </source>
</evidence>
<dbReference type="InterPro" id="IPR006530">
    <property type="entry name" value="YD"/>
</dbReference>
<dbReference type="EMBL" id="FUHW01000040">
    <property type="protein sequence ID" value="SJM70564.1"/>
    <property type="molecule type" value="Genomic_DNA"/>
</dbReference>
<evidence type="ECO:0000256" key="1">
    <source>
        <dbReference type="SAM" id="MobiDB-lite"/>
    </source>
</evidence>
<sequence>MDIHSYFNGLGGKTRDDYDSRGRVIAITDPLVATMRRSYSEADEVVAETDPLGRTTTAGYDGAGRQMWPCEPQR</sequence>